<protein>
    <submittedName>
        <fullName evidence="2">Uncharacterized protein</fullName>
    </submittedName>
</protein>
<sequence length="250" mass="28607">MQQSHPRRMAPITDNPHRAIPPSPNQYWYNRYQGYHDTSPGAASTATTHSSVSGGAMNPQQQHMFLPYKPSGMSSFGGSHSGSTSLSLSGRTGSAPSSPDPYHPRERYDSVSSSSSTSGPADRRRPPRPKYEEEEMYFIWYHRVDLCQEWKEVRESFNHQFPSRQRRGFQGIQCKFYRFIKEKKCPTLREQRRMRDGEFLREGAALGPEAGAPRFGVIEWANVWYPWMREDRETALRRQRAAAAAMAAEA</sequence>
<dbReference type="Proteomes" id="UP001147747">
    <property type="component" value="Unassembled WGS sequence"/>
</dbReference>
<feature type="compositionally biased region" description="Low complexity" evidence="1">
    <location>
        <begin position="38"/>
        <end position="56"/>
    </location>
</feature>
<dbReference type="AlphaFoldDB" id="A0A9W9WAK1"/>
<evidence type="ECO:0000256" key="1">
    <source>
        <dbReference type="SAM" id="MobiDB-lite"/>
    </source>
</evidence>
<dbReference type="RefSeq" id="XP_056493825.1">
    <property type="nucleotide sequence ID" value="XM_056625243.1"/>
</dbReference>
<dbReference type="EMBL" id="JAPZBU010000003">
    <property type="protein sequence ID" value="KAJ5413979.1"/>
    <property type="molecule type" value="Genomic_DNA"/>
</dbReference>
<reference evidence="2" key="2">
    <citation type="journal article" date="2023" name="IMA Fungus">
        <title>Comparative genomic study of the Penicillium genus elucidates a diverse pangenome and 15 lateral gene transfer events.</title>
        <authorList>
            <person name="Petersen C."/>
            <person name="Sorensen T."/>
            <person name="Nielsen M.R."/>
            <person name="Sondergaard T.E."/>
            <person name="Sorensen J.L."/>
            <person name="Fitzpatrick D.A."/>
            <person name="Frisvad J.C."/>
            <person name="Nielsen K.L."/>
        </authorList>
    </citation>
    <scope>NUCLEOTIDE SEQUENCE</scope>
    <source>
        <strain evidence="2">IBT 29677</strain>
    </source>
</reference>
<dbReference type="OrthoDB" id="3921745at2759"/>
<feature type="compositionally biased region" description="Low complexity" evidence="1">
    <location>
        <begin position="71"/>
        <end position="94"/>
    </location>
</feature>
<reference evidence="2" key="1">
    <citation type="submission" date="2022-12" db="EMBL/GenBank/DDBJ databases">
        <authorList>
            <person name="Petersen C."/>
        </authorList>
    </citation>
    <scope>NUCLEOTIDE SEQUENCE</scope>
    <source>
        <strain evidence="2">IBT 29677</strain>
    </source>
</reference>
<keyword evidence="3" id="KW-1185">Reference proteome</keyword>
<feature type="region of interest" description="Disordered" evidence="1">
    <location>
        <begin position="1"/>
        <end position="129"/>
    </location>
</feature>
<comment type="caution">
    <text evidence="2">The sequence shown here is derived from an EMBL/GenBank/DDBJ whole genome shotgun (WGS) entry which is preliminary data.</text>
</comment>
<dbReference type="GeneID" id="81364223"/>
<name>A0A9W9WAK1_9EURO</name>
<evidence type="ECO:0000313" key="3">
    <source>
        <dbReference type="Proteomes" id="UP001147747"/>
    </source>
</evidence>
<organism evidence="2 3">
    <name type="scientific">Penicillium cosmopolitanum</name>
    <dbReference type="NCBI Taxonomy" id="1131564"/>
    <lineage>
        <taxon>Eukaryota</taxon>
        <taxon>Fungi</taxon>
        <taxon>Dikarya</taxon>
        <taxon>Ascomycota</taxon>
        <taxon>Pezizomycotina</taxon>
        <taxon>Eurotiomycetes</taxon>
        <taxon>Eurotiomycetidae</taxon>
        <taxon>Eurotiales</taxon>
        <taxon>Aspergillaceae</taxon>
        <taxon>Penicillium</taxon>
    </lineage>
</organism>
<gene>
    <name evidence="2" type="ORF">N7509_000606</name>
</gene>
<proteinExistence type="predicted"/>
<accession>A0A9W9WAK1</accession>
<evidence type="ECO:0000313" key="2">
    <source>
        <dbReference type="EMBL" id="KAJ5413979.1"/>
    </source>
</evidence>